<evidence type="ECO:0000256" key="1">
    <source>
        <dbReference type="SAM" id="Phobius"/>
    </source>
</evidence>
<evidence type="ECO:0000313" key="2">
    <source>
        <dbReference type="EMBL" id="PIR41730.1"/>
    </source>
</evidence>
<keyword evidence="1" id="KW-0472">Membrane</keyword>
<evidence type="ECO:0000313" key="3">
    <source>
        <dbReference type="Proteomes" id="UP000230208"/>
    </source>
</evidence>
<dbReference type="AlphaFoldDB" id="A0A2H0R5H6"/>
<gene>
    <name evidence="2" type="ORF">COV30_02065</name>
</gene>
<sequence length="626" mass="70323">MSSTKIINVLKEDKFEEILDLFKETPAQEVIFVLPKKSKFLTNEKHFEILADESAENKKKVSILCSNPDINKMAKDYKFDVLLPKKASKTSFVTEKEFAEPTMEAPELVDNLKFEEDFENKNLNVETVLEKDEEERDIVNLTVSTRTRGGLEGIITKKPGTRLNILTKKDKPVELNIEKLPHKSTADIQEVWDTLPSNEDDDKNIWAGYKVPWLSKTQQENSSKIKPGRNLDQKSKDGFLPQFKSGVFSKKLAVTMGAASVVLLGIIIFVSTGSAKIEIIPKKQPIDTELKVNSSDKFSSIDQNLKNIPGQFFSISKTVNQTFTATGEREVAQKARGKMKIFNAYGTAPQVLIATTRFEKEGLIFRTLTNVTVPGTKVENGKITPGVVEVEVVADKAGENYNISSGKFTIPAFKERADTGRYEKIYGETIETMKGGIIGRAKVVTEDDFNKAEETLQTQLQKEIDESLKLQTIGLKTINSLSIKTDKPESSAGIDEAAESFTVSLKGSLKTIAFKQSDLDELIKQHVEKTQNLDVVSDKLDLNYKSANLNEVENLLEFTITMSGVVFAKIDTDKIRLDLKEKDEDEIKAYFRNVAEVESAKVALFPFWVKRIPKNQEEILIKVFYQ</sequence>
<dbReference type="EMBL" id="PCXP01000023">
    <property type="protein sequence ID" value="PIR41730.1"/>
    <property type="molecule type" value="Genomic_DNA"/>
</dbReference>
<dbReference type="Proteomes" id="UP000230208">
    <property type="component" value="Unassembled WGS sequence"/>
</dbReference>
<proteinExistence type="predicted"/>
<keyword evidence="1" id="KW-1133">Transmembrane helix</keyword>
<protein>
    <recommendedName>
        <fullName evidence="4">Baseplate protein J-like domain-containing protein</fullName>
    </recommendedName>
</protein>
<keyword evidence="1" id="KW-0812">Transmembrane</keyword>
<comment type="caution">
    <text evidence="2">The sequence shown here is derived from an EMBL/GenBank/DDBJ whole genome shotgun (WGS) entry which is preliminary data.</text>
</comment>
<feature type="transmembrane region" description="Helical" evidence="1">
    <location>
        <begin position="252"/>
        <end position="271"/>
    </location>
</feature>
<accession>A0A2H0R5H6</accession>
<organism evidence="2 3">
    <name type="scientific">Candidatus Yanofskybacteria bacterium CG10_big_fil_rev_8_21_14_0_10_37_15</name>
    <dbReference type="NCBI Taxonomy" id="1975097"/>
    <lineage>
        <taxon>Bacteria</taxon>
        <taxon>Candidatus Yanofskyibacteriota</taxon>
    </lineage>
</organism>
<evidence type="ECO:0008006" key="4">
    <source>
        <dbReference type="Google" id="ProtNLM"/>
    </source>
</evidence>
<name>A0A2H0R5H6_9BACT</name>
<reference evidence="2 3" key="1">
    <citation type="submission" date="2017-09" db="EMBL/GenBank/DDBJ databases">
        <title>Depth-based differentiation of microbial function through sediment-hosted aquifers and enrichment of novel symbionts in the deep terrestrial subsurface.</title>
        <authorList>
            <person name="Probst A.J."/>
            <person name="Ladd B."/>
            <person name="Jarett J.K."/>
            <person name="Geller-Mcgrath D.E."/>
            <person name="Sieber C.M."/>
            <person name="Emerson J.B."/>
            <person name="Anantharaman K."/>
            <person name="Thomas B.C."/>
            <person name="Malmstrom R."/>
            <person name="Stieglmeier M."/>
            <person name="Klingl A."/>
            <person name="Woyke T."/>
            <person name="Ryan C.M."/>
            <person name="Banfield J.F."/>
        </authorList>
    </citation>
    <scope>NUCLEOTIDE SEQUENCE [LARGE SCALE GENOMIC DNA]</scope>
    <source>
        <strain evidence="2">CG10_big_fil_rev_8_21_14_0_10_37_15</strain>
    </source>
</reference>